<protein>
    <recommendedName>
        <fullName evidence="3">Excisionase</fullName>
    </recommendedName>
</protein>
<dbReference type="RefSeq" id="WP_068810285.1">
    <property type="nucleotide sequence ID" value="NZ_BMIY01000012.1"/>
</dbReference>
<evidence type="ECO:0000313" key="2">
    <source>
        <dbReference type="Proteomes" id="UP000627715"/>
    </source>
</evidence>
<sequence length="72" mass="8414">MQSHEIIIYPFAKWVKSTLLKSINGYTPDAIRGKIRSGQWREGREWKKAPDGNIMVNPRAIDEWIETHDYVA</sequence>
<dbReference type="EMBL" id="BMIY01000012">
    <property type="protein sequence ID" value="GFZ81985.1"/>
    <property type="molecule type" value="Genomic_DNA"/>
</dbReference>
<name>A0A916QMD2_9GAMM</name>
<gene>
    <name evidence="1" type="ORF">GCM10011403_26820</name>
</gene>
<evidence type="ECO:0008006" key="3">
    <source>
        <dbReference type="Google" id="ProtNLM"/>
    </source>
</evidence>
<reference evidence="1" key="1">
    <citation type="journal article" date="2014" name="Int. J. Syst. Evol. Microbiol.">
        <title>Complete genome sequence of Corynebacterium casei LMG S-19264T (=DSM 44701T), isolated from a smear-ripened cheese.</title>
        <authorList>
            <consortium name="US DOE Joint Genome Institute (JGI-PGF)"/>
            <person name="Walter F."/>
            <person name="Albersmeier A."/>
            <person name="Kalinowski J."/>
            <person name="Ruckert C."/>
        </authorList>
    </citation>
    <scope>NUCLEOTIDE SEQUENCE</scope>
    <source>
        <strain evidence="1">CGMCC 1.15425</strain>
    </source>
</reference>
<organism evidence="1 2">
    <name type="scientific">Pseudohongiella nitratireducens</name>
    <dbReference type="NCBI Taxonomy" id="1768907"/>
    <lineage>
        <taxon>Bacteria</taxon>
        <taxon>Pseudomonadati</taxon>
        <taxon>Pseudomonadota</taxon>
        <taxon>Gammaproteobacteria</taxon>
        <taxon>Pseudomonadales</taxon>
        <taxon>Pseudohongiellaceae</taxon>
        <taxon>Pseudohongiella</taxon>
    </lineage>
</organism>
<dbReference type="InterPro" id="IPR038146">
    <property type="entry name" value="933W_put_Xis_sf"/>
</dbReference>
<evidence type="ECO:0000313" key="1">
    <source>
        <dbReference type="EMBL" id="GFZ81985.1"/>
    </source>
</evidence>
<reference evidence="1" key="2">
    <citation type="submission" date="2020-09" db="EMBL/GenBank/DDBJ databases">
        <authorList>
            <person name="Sun Q."/>
            <person name="Zhou Y."/>
        </authorList>
    </citation>
    <scope>NUCLEOTIDE SEQUENCE</scope>
    <source>
        <strain evidence="1">CGMCC 1.15425</strain>
    </source>
</reference>
<accession>A0A916QMD2</accession>
<comment type="caution">
    <text evidence="1">The sequence shown here is derived from an EMBL/GenBank/DDBJ whole genome shotgun (WGS) entry which is preliminary data.</text>
</comment>
<dbReference type="Gene3D" id="1.10.1660.60">
    <property type="entry name" value="Putative excisionased domain DUF1233"/>
    <property type="match status" value="1"/>
</dbReference>
<dbReference type="OrthoDB" id="8779418at2"/>
<proteinExistence type="predicted"/>
<dbReference type="InterPro" id="IPR009634">
    <property type="entry name" value="Put_exci"/>
</dbReference>
<keyword evidence="2" id="KW-1185">Reference proteome</keyword>
<dbReference type="Pfam" id="PF06806">
    <property type="entry name" value="DUF1233"/>
    <property type="match status" value="1"/>
</dbReference>
<dbReference type="AlphaFoldDB" id="A0A916QMD2"/>
<dbReference type="Proteomes" id="UP000627715">
    <property type="component" value="Unassembled WGS sequence"/>
</dbReference>